<evidence type="ECO:0000256" key="4">
    <source>
        <dbReference type="ARBA" id="ARBA00023136"/>
    </source>
</evidence>
<feature type="domain" description="Cyclic nucleotide-binding" evidence="6">
    <location>
        <begin position="909"/>
        <end position="1028"/>
    </location>
</feature>
<dbReference type="PROSITE" id="PS50929">
    <property type="entry name" value="ABC_TM1F"/>
    <property type="match status" value="1"/>
</dbReference>
<dbReference type="InterPro" id="IPR039421">
    <property type="entry name" value="Type_1_exporter"/>
</dbReference>
<keyword evidence="2 5" id="KW-0812">Transmembrane</keyword>
<dbReference type="Gene3D" id="2.60.120.10">
    <property type="entry name" value="Jelly Rolls"/>
    <property type="match status" value="1"/>
</dbReference>
<organism evidence="9">
    <name type="scientific">Alsobacter sp. KACC 23698</name>
    <dbReference type="NCBI Taxonomy" id="3149229"/>
    <lineage>
        <taxon>Bacteria</taxon>
        <taxon>Pseudomonadati</taxon>
        <taxon>Pseudomonadota</taxon>
        <taxon>Alphaproteobacteria</taxon>
        <taxon>Hyphomicrobiales</taxon>
        <taxon>Alsobacteraceae</taxon>
        <taxon>Alsobacter</taxon>
    </lineage>
</organism>
<dbReference type="AlphaFoldDB" id="A0AAU7JJJ4"/>
<dbReference type="InterPro" id="IPR027417">
    <property type="entry name" value="P-loop_NTPase"/>
</dbReference>
<feature type="transmembrane region" description="Helical" evidence="5">
    <location>
        <begin position="302"/>
        <end position="324"/>
    </location>
</feature>
<dbReference type="InterPro" id="IPR003439">
    <property type="entry name" value="ABC_transporter-like_ATP-bd"/>
</dbReference>
<feature type="transmembrane region" description="Helical" evidence="5">
    <location>
        <begin position="205"/>
        <end position="231"/>
    </location>
</feature>
<evidence type="ECO:0000259" key="6">
    <source>
        <dbReference type="PROSITE" id="PS50042"/>
    </source>
</evidence>
<feature type="domain" description="ABC transmembrane type-1" evidence="8">
    <location>
        <begin position="87"/>
        <end position="352"/>
    </location>
</feature>
<sequence length="1056" mass="112872">MSTRTAAVQIRATAQEAAPKAQPSFRDASGRMEQLFGYIWRRSRKEQIRVLAVVLASLPFYYASLDIPKLIVSDAIQGRAFAGRSTATLFRLVLPWNGAVLFDGFELDRTGYLFALSAVFLLLVLVNGAFKYLINMRKGALGERVLQTLRFELFKALVTGGAEDGRRMKASEAATIIKDEVEPIGGFVGDAFIQPLFLGGQALTALAFIFVQSLALGVCAAALVAVQALIIPRMRREQLRLSRLRQLKSRALAGSIGEVVDGLDEVRNHGAAPFEISRIGARLEDLFLIRYQLYGRKFAAKFANGLLAQFTPFLFYSLGGYFALRGDLAIGQLVAVIAAYRDLPPPVKELIDWDQQRLDVEVKFQQVLEQFSTAPARQAPAAPAASAAVPPDLSAGALAVRGVTVGLPGGDRSLEGVTLDLPLGAAIALCGPPEAVSALARVIAGRTPPAAGSVTVAGRPLEALGADALGRAFAYAGPDTAVFEGSFRDNLIYALRRRPLDGAPQAEWLDYAAAGVDGPASIDGAIGRALRAVDFEADVRRMGLGARIDDAALPALAARIVAARPLVAEQLRRGGGADLIERFDLARYCGHLTIRENLLFGPWDHDEEFEPALLGLLSVELARLGLREPLEDVGLGLAATLVEIFADLGPESRLFQRFSFVSSDALDDYRRGLARARAGRRTDEDRLAQLRLALRYSEPQHRLGLLGDDLMARILAARPAMARAAAAHGFTVTPYDPAAFSRGASIRDNLLFGRVISEAPSAEERLSAALDDALAQSGLDADILAIGLDQPVGHGGRRLYPAQRAALSLARCLLKRPSVLVIDGALSVFGDVQGARILASVREAMRGRTLVVTFGPGAEARTAGFDHVVELRAGRARVRSGSAAAQASAEPPAADALSEEVRALRAVPLLASLETARLKLLAFTGQRVAFAPGDVLMRQGDEAHDALVILSGQAEVSITGDGGPLSLGLTEPNAIVGEMGALTRSRRLATVAAVTPIRALKIRRDVLLELVLDYPDFGLKLLQAQIARAAEAESLLVARTDVAIKARRRASVRPPE</sequence>
<dbReference type="SMART" id="SM00100">
    <property type="entry name" value="cNMP"/>
    <property type="match status" value="1"/>
</dbReference>
<reference evidence="9" key="1">
    <citation type="submission" date="2024-05" db="EMBL/GenBank/DDBJ databases">
        <authorList>
            <person name="Kim S."/>
            <person name="Heo J."/>
            <person name="Choi H."/>
            <person name="Choi Y."/>
            <person name="Kwon S.-W."/>
            <person name="Kim Y."/>
        </authorList>
    </citation>
    <scope>NUCLEOTIDE SEQUENCE</scope>
    <source>
        <strain evidence="9">KACC 23698</strain>
    </source>
</reference>
<proteinExistence type="predicted"/>
<evidence type="ECO:0000256" key="2">
    <source>
        <dbReference type="ARBA" id="ARBA00022692"/>
    </source>
</evidence>
<name>A0AAU7JJJ4_9HYPH</name>
<evidence type="ECO:0000256" key="1">
    <source>
        <dbReference type="ARBA" id="ARBA00004651"/>
    </source>
</evidence>
<protein>
    <submittedName>
        <fullName evidence="9">Cyclic nucleotide-binding domain-containing protein</fullName>
    </submittedName>
</protein>
<comment type="subcellular location">
    <subcellularLocation>
        <location evidence="1">Cell membrane</location>
        <topology evidence="1">Multi-pass membrane protein</topology>
    </subcellularLocation>
</comment>
<dbReference type="GO" id="GO:0016887">
    <property type="term" value="F:ATP hydrolysis activity"/>
    <property type="evidence" value="ECO:0007669"/>
    <property type="project" value="InterPro"/>
</dbReference>
<dbReference type="InterPro" id="IPR036640">
    <property type="entry name" value="ABC1_TM_sf"/>
</dbReference>
<dbReference type="RefSeq" id="WP_406857004.1">
    <property type="nucleotide sequence ID" value="NZ_CP157484.1"/>
</dbReference>
<dbReference type="CDD" id="cd00038">
    <property type="entry name" value="CAP_ED"/>
    <property type="match status" value="1"/>
</dbReference>
<gene>
    <name evidence="9" type="ORF">ABEG18_05050</name>
</gene>
<keyword evidence="3 5" id="KW-1133">Transmembrane helix</keyword>
<dbReference type="InterPro" id="IPR018490">
    <property type="entry name" value="cNMP-bd_dom_sf"/>
</dbReference>
<keyword evidence="4 5" id="KW-0472">Membrane</keyword>
<dbReference type="InterPro" id="IPR000595">
    <property type="entry name" value="cNMP-bd_dom"/>
</dbReference>
<evidence type="ECO:0000256" key="5">
    <source>
        <dbReference type="SAM" id="Phobius"/>
    </source>
</evidence>
<dbReference type="Gene3D" id="3.40.50.300">
    <property type="entry name" value="P-loop containing nucleotide triphosphate hydrolases"/>
    <property type="match status" value="2"/>
</dbReference>
<evidence type="ECO:0000256" key="3">
    <source>
        <dbReference type="ARBA" id="ARBA00022989"/>
    </source>
</evidence>
<dbReference type="GO" id="GO:0140359">
    <property type="term" value="F:ABC-type transporter activity"/>
    <property type="evidence" value="ECO:0007669"/>
    <property type="project" value="InterPro"/>
</dbReference>
<dbReference type="GO" id="GO:0005524">
    <property type="term" value="F:ATP binding"/>
    <property type="evidence" value="ECO:0007669"/>
    <property type="project" value="InterPro"/>
</dbReference>
<evidence type="ECO:0000313" key="9">
    <source>
        <dbReference type="EMBL" id="XBO40149.1"/>
    </source>
</evidence>
<feature type="transmembrane region" description="Helical" evidence="5">
    <location>
        <begin position="112"/>
        <end position="134"/>
    </location>
</feature>
<dbReference type="Gene3D" id="1.20.1560.10">
    <property type="entry name" value="ABC transporter type 1, transmembrane domain"/>
    <property type="match status" value="1"/>
</dbReference>
<dbReference type="EMBL" id="CP157484">
    <property type="protein sequence ID" value="XBO40149.1"/>
    <property type="molecule type" value="Genomic_DNA"/>
</dbReference>
<dbReference type="GO" id="GO:0034040">
    <property type="term" value="F:ATPase-coupled lipid transmembrane transporter activity"/>
    <property type="evidence" value="ECO:0007669"/>
    <property type="project" value="TreeGrafter"/>
</dbReference>
<dbReference type="PANTHER" id="PTHR24221:SF654">
    <property type="entry name" value="ATP-BINDING CASSETTE SUB-FAMILY B MEMBER 6"/>
    <property type="match status" value="1"/>
</dbReference>
<dbReference type="InterPro" id="IPR014710">
    <property type="entry name" value="RmlC-like_jellyroll"/>
</dbReference>
<dbReference type="Pfam" id="PF00664">
    <property type="entry name" value="ABC_membrane"/>
    <property type="match status" value="1"/>
</dbReference>
<dbReference type="SUPFAM" id="SSF51206">
    <property type="entry name" value="cAMP-binding domain-like"/>
    <property type="match status" value="1"/>
</dbReference>
<dbReference type="SUPFAM" id="SSF90123">
    <property type="entry name" value="ABC transporter transmembrane region"/>
    <property type="match status" value="1"/>
</dbReference>
<dbReference type="PROSITE" id="PS50893">
    <property type="entry name" value="ABC_TRANSPORTER_2"/>
    <property type="match status" value="1"/>
</dbReference>
<dbReference type="GO" id="GO:0005886">
    <property type="term" value="C:plasma membrane"/>
    <property type="evidence" value="ECO:0007669"/>
    <property type="project" value="UniProtKB-SubCell"/>
</dbReference>
<evidence type="ECO:0000259" key="8">
    <source>
        <dbReference type="PROSITE" id="PS50929"/>
    </source>
</evidence>
<accession>A0AAU7JJJ4</accession>
<dbReference type="SUPFAM" id="SSF52540">
    <property type="entry name" value="P-loop containing nucleoside triphosphate hydrolases"/>
    <property type="match status" value="2"/>
</dbReference>
<feature type="domain" description="ABC transporter" evidence="7">
    <location>
        <begin position="398"/>
        <end position="898"/>
    </location>
</feature>
<dbReference type="PROSITE" id="PS50042">
    <property type="entry name" value="CNMP_BINDING_3"/>
    <property type="match status" value="1"/>
</dbReference>
<evidence type="ECO:0000259" key="7">
    <source>
        <dbReference type="PROSITE" id="PS50893"/>
    </source>
</evidence>
<dbReference type="PANTHER" id="PTHR24221">
    <property type="entry name" value="ATP-BINDING CASSETTE SUB-FAMILY B"/>
    <property type="match status" value="1"/>
</dbReference>
<feature type="transmembrane region" description="Helical" evidence="5">
    <location>
        <begin position="48"/>
        <end position="65"/>
    </location>
</feature>
<dbReference type="InterPro" id="IPR011527">
    <property type="entry name" value="ABC1_TM_dom"/>
</dbReference>
<dbReference type="Pfam" id="PF00027">
    <property type="entry name" value="cNMP_binding"/>
    <property type="match status" value="1"/>
</dbReference>